<dbReference type="GO" id="GO:0015074">
    <property type="term" value="P:DNA integration"/>
    <property type="evidence" value="ECO:0007669"/>
    <property type="project" value="InterPro"/>
</dbReference>
<dbReference type="Gene3D" id="3.30.420.10">
    <property type="entry name" value="Ribonuclease H-like superfamily/Ribonuclease H"/>
    <property type="match status" value="1"/>
</dbReference>
<dbReference type="PANTHER" id="PTHR11439:SF467">
    <property type="entry name" value="INTEGRASE CATALYTIC DOMAIN-CONTAINING PROTEIN"/>
    <property type="match status" value="1"/>
</dbReference>
<feature type="compositionally biased region" description="Polar residues" evidence="1">
    <location>
        <begin position="240"/>
        <end position="252"/>
    </location>
</feature>
<dbReference type="PROSITE" id="PS50994">
    <property type="entry name" value="INTEGRASE"/>
    <property type="match status" value="1"/>
</dbReference>
<dbReference type="AlphaFoldDB" id="A0A6A3BFF5"/>
<dbReference type="Pfam" id="PF07727">
    <property type="entry name" value="RVT_2"/>
    <property type="match status" value="1"/>
</dbReference>
<dbReference type="InterPro" id="IPR057670">
    <property type="entry name" value="SH3_retrovirus"/>
</dbReference>
<proteinExistence type="predicted"/>
<dbReference type="Pfam" id="PF25597">
    <property type="entry name" value="SH3_retrovirus"/>
    <property type="match status" value="1"/>
</dbReference>
<dbReference type="EMBL" id="VEPZ02000877">
    <property type="protein sequence ID" value="KAE8713459.1"/>
    <property type="molecule type" value="Genomic_DNA"/>
</dbReference>
<keyword evidence="4" id="KW-1185">Reference proteome</keyword>
<feature type="region of interest" description="Disordered" evidence="1">
    <location>
        <begin position="225"/>
        <end position="253"/>
    </location>
</feature>
<reference evidence="3" key="1">
    <citation type="submission" date="2019-09" db="EMBL/GenBank/DDBJ databases">
        <title>Draft genome information of white flower Hibiscus syriacus.</title>
        <authorList>
            <person name="Kim Y.-M."/>
        </authorList>
    </citation>
    <scope>NUCLEOTIDE SEQUENCE [LARGE SCALE GENOMIC DNA]</scope>
    <source>
        <strain evidence="3">YM2019G1</strain>
    </source>
</reference>
<name>A0A6A3BFF5_HIBSY</name>
<dbReference type="GO" id="GO:0003676">
    <property type="term" value="F:nucleic acid binding"/>
    <property type="evidence" value="ECO:0007669"/>
    <property type="project" value="InterPro"/>
</dbReference>
<evidence type="ECO:0000256" key="1">
    <source>
        <dbReference type="SAM" id="MobiDB-lite"/>
    </source>
</evidence>
<evidence type="ECO:0000313" key="3">
    <source>
        <dbReference type="EMBL" id="KAE8713459.1"/>
    </source>
</evidence>
<evidence type="ECO:0000313" key="4">
    <source>
        <dbReference type="Proteomes" id="UP000436088"/>
    </source>
</evidence>
<dbReference type="SUPFAM" id="SSF56672">
    <property type="entry name" value="DNA/RNA polymerases"/>
    <property type="match status" value="1"/>
</dbReference>
<comment type="caution">
    <text evidence="3">The sequence shown here is derived from an EMBL/GenBank/DDBJ whole genome shotgun (WGS) entry which is preliminary data.</text>
</comment>
<dbReference type="SUPFAM" id="SSF53098">
    <property type="entry name" value="Ribonuclease H-like"/>
    <property type="match status" value="1"/>
</dbReference>
<dbReference type="InterPro" id="IPR013103">
    <property type="entry name" value="RVT_2"/>
</dbReference>
<dbReference type="PANTHER" id="PTHR11439">
    <property type="entry name" value="GAG-POL-RELATED RETROTRANSPOSON"/>
    <property type="match status" value="1"/>
</dbReference>
<dbReference type="Proteomes" id="UP000436088">
    <property type="component" value="Unassembled WGS sequence"/>
</dbReference>
<organism evidence="3 4">
    <name type="scientific">Hibiscus syriacus</name>
    <name type="common">Rose of Sharon</name>
    <dbReference type="NCBI Taxonomy" id="106335"/>
    <lineage>
        <taxon>Eukaryota</taxon>
        <taxon>Viridiplantae</taxon>
        <taxon>Streptophyta</taxon>
        <taxon>Embryophyta</taxon>
        <taxon>Tracheophyta</taxon>
        <taxon>Spermatophyta</taxon>
        <taxon>Magnoliopsida</taxon>
        <taxon>eudicotyledons</taxon>
        <taxon>Gunneridae</taxon>
        <taxon>Pentapetalae</taxon>
        <taxon>rosids</taxon>
        <taxon>malvids</taxon>
        <taxon>Malvales</taxon>
        <taxon>Malvaceae</taxon>
        <taxon>Malvoideae</taxon>
        <taxon>Hibiscus</taxon>
    </lineage>
</organism>
<dbReference type="InterPro" id="IPR043502">
    <property type="entry name" value="DNA/RNA_pol_sf"/>
</dbReference>
<gene>
    <name evidence="3" type="ORF">F3Y22_tig00110209pilonHSYRG00092</name>
</gene>
<evidence type="ECO:0000259" key="2">
    <source>
        <dbReference type="PROSITE" id="PS50994"/>
    </source>
</evidence>
<dbReference type="InterPro" id="IPR036397">
    <property type="entry name" value="RNaseH_sf"/>
</dbReference>
<accession>A0A6A3BFF5</accession>
<dbReference type="InterPro" id="IPR012337">
    <property type="entry name" value="RNaseH-like_sf"/>
</dbReference>
<feature type="domain" description="Integrase catalytic" evidence="2">
    <location>
        <begin position="1"/>
        <end position="115"/>
    </location>
</feature>
<protein>
    <recommendedName>
        <fullName evidence="2">Integrase catalytic domain-containing protein</fullName>
    </recommendedName>
</protein>
<dbReference type="InterPro" id="IPR001584">
    <property type="entry name" value="Integrase_cat-core"/>
</dbReference>
<sequence length="766" mass="86656">MHAFHLFHTFVKTQFETEIKELQTDWSGEYRPFTAILPNMGVHHRLTCPHTSEQNGVVERKHRHVIESTLVLMAQDSLPLRFWSYVVSTSVYLINRMPTKVLDGKSPFEALYNKLPDYSGVRVFGCRCFPHLRMFQQHKLDFRSQPCTFLGYSAHHKGYQCLAPSGKIFISRHVVFDESCFPFAGSSDKTTKTGQMSPRKLTHIKDAHRVCARADDYMNIGENHIHVPSPRNNSVRDSELMNQSAGDGNVNSARHDTVDSDIEGAGIEQYAHDENVAVDEQQGLTQSDSEDVVSSKVAPSHHMITRSKRGIFKPKVYLSMQDGEEEEPHSIQDALQSDKWKAAVQEEYDALVRNNTWTLEEVYMQQPQGFEEVESDRTPLVCKLNRALYGLRQAPRNWYVKLKEHLVHIGFEVSLADCSLFVMRREKFVVYVLVYVDDIIVTGNSVCKVEEVVSLLGEKYSLKDLGQLNFFLGIEVKYVGDSIFLSQKKYIMELLGRVQMSKATLMPTPMVSSLKLTKEAGSPLVDPKEYRSLVGSLLYACHTRPDIAYSVNKLAQFMHAPCEQHLSAVKRVLRYLNGTLDHGLVLSRNDSPLQITAFADADWAGSMDDRRSISGNYLYLAGNLIVWSSKKQKTISRSTTKAEYKSLADVSSDATWVAALLDSMGIELQGTPVIWCDNSSAISMSANLIYHAKTKHVELDVHFVRENVATNKLKVNYVPSSHQVADGFTKALSKDYFNVFRQRLGVVSLKEVEDGRSMEHIGWTTS</sequence>
<dbReference type="CDD" id="cd09272">
    <property type="entry name" value="RNase_HI_RT_Ty1"/>
    <property type="match status" value="1"/>
</dbReference>